<dbReference type="RefSeq" id="WP_256166607.1">
    <property type="nucleotide sequence ID" value="NZ_JANGBQ010000034.1"/>
</dbReference>
<name>A0AAJ1CGV3_9BACT</name>
<dbReference type="EMBL" id="JANGBQ010000034">
    <property type="protein sequence ID" value="MCQ5084103.1"/>
    <property type="molecule type" value="Genomic_DNA"/>
</dbReference>
<evidence type="ECO:0000313" key="2">
    <source>
        <dbReference type="Proteomes" id="UP001205035"/>
    </source>
</evidence>
<organism evidence="1 2">
    <name type="scientific">Alistipes onderdonkii</name>
    <dbReference type="NCBI Taxonomy" id="328813"/>
    <lineage>
        <taxon>Bacteria</taxon>
        <taxon>Pseudomonadati</taxon>
        <taxon>Bacteroidota</taxon>
        <taxon>Bacteroidia</taxon>
        <taxon>Bacteroidales</taxon>
        <taxon>Rikenellaceae</taxon>
        <taxon>Alistipes</taxon>
    </lineage>
</organism>
<dbReference type="Proteomes" id="UP001205035">
    <property type="component" value="Unassembled WGS sequence"/>
</dbReference>
<gene>
    <name evidence="1" type="ORF">NE651_14545</name>
</gene>
<comment type="caution">
    <text evidence="1">The sequence shown here is derived from an EMBL/GenBank/DDBJ whole genome shotgun (WGS) entry which is preliminary data.</text>
</comment>
<dbReference type="AlphaFoldDB" id="A0AAJ1CGV3"/>
<accession>A0AAJ1CGV3</accession>
<protein>
    <submittedName>
        <fullName evidence="1">Phage portal protein</fullName>
    </submittedName>
</protein>
<evidence type="ECO:0000313" key="1">
    <source>
        <dbReference type="EMBL" id="MCQ5084103.1"/>
    </source>
</evidence>
<reference evidence="1" key="1">
    <citation type="submission" date="2022-06" db="EMBL/GenBank/DDBJ databases">
        <title>Isolation of gut microbiota from human fecal samples.</title>
        <authorList>
            <person name="Pamer E.G."/>
            <person name="Barat B."/>
            <person name="Waligurski E."/>
            <person name="Medina S."/>
            <person name="Paddock L."/>
            <person name="Mostad J."/>
        </authorList>
    </citation>
    <scope>NUCLEOTIDE SEQUENCE</scope>
    <source>
        <strain evidence="1">DFI.6.22</strain>
    </source>
</reference>
<proteinExistence type="predicted"/>
<sequence>MSKRNRQNRPAKINAVGVRDVAPTPNVFVPLRGREKGSNIYWRWGNDNLFPYALAAMSRCSVAHRRIINDKADYISGKGFSVAESKPELQAFIDAANGAGENLRQVLNKLAFDKSLFGNAFLEVVTDSKHSFLSLFHQDASKCRVASDSEHILLHHDWSAFTQNEARTLPLYPAFEQQEDGTRRAIIHYKDYEPMFEHYGVPQYIAGMNVSAIAYKTDKWNISRLDNSYQLSGVMILTGDVDSEEEALEIVRKAEQKFAGKPGQVMFMIKEASDGTEGSKFIPISSQNEGDWKDLHDQAISDIVVAHSWFRSLSGLDYSNGFSADRILHEYEIALNTVILPEQAELMEPIYRIIEEIAGFDASALQIINRPPISQRQPYMYVWEARKADGLDYDPNDERQQAFIANVRNV</sequence>